<dbReference type="AlphaFoldDB" id="A0A8J6J0A5"/>
<dbReference type="InterPro" id="IPR004839">
    <property type="entry name" value="Aminotransferase_I/II_large"/>
</dbReference>
<dbReference type="InterPro" id="IPR004838">
    <property type="entry name" value="NHTrfase_class1_PyrdxlP-BS"/>
</dbReference>
<dbReference type="Proteomes" id="UP000628736">
    <property type="component" value="Unassembled WGS sequence"/>
</dbReference>
<dbReference type="GO" id="GO:0030170">
    <property type="term" value="F:pyridoxal phosphate binding"/>
    <property type="evidence" value="ECO:0007669"/>
    <property type="project" value="InterPro"/>
</dbReference>
<keyword evidence="1" id="KW-0808">Transferase</keyword>
<dbReference type="PROSITE" id="PS00105">
    <property type="entry name" value="AA_TRANSFER_CLASS_1"/>
    <property type="match status" value="1"/>
</dbReference>
<reference evidence="3" key="1">
    <citation type="submission" date="2020-08" db="EMBL/GenBank/DDBJ databases">
        <title>Genome public.</title>
        <authorList>
            <person name="Liu C."/>
            <person name="Sun Q."/>
        </authorList>
    </citation>
    <scope>NUCLEOTIDE SEQUENCE</scope>
    <source>
        <strain evidence="3">NSJ-23</strain>
    </source>
</reference>
<evidence type="ECO:0000259" key="2">
    <source>
        <dbReference type="Pfam" id="PF00155"/>
    </source>
</evidence>
<keyword evidence="1 3" id="KW-0032">Aminotransferase</keyword>
<comment type="cofactor">
    <cofactor evidence="1">
        <name>pyridoxal 5'-phosphate</name>
        <dbReference type="ChEBI" id="CHEBI:597326"/>
    </cofactor>
</comment>
<organism evidence="3 4">
    <name type="scientific">Flintibacter hominis</name>
    <dbReference type="NCBI Taxonomy" id="2763048"/>
    <lineage>
        <taxon>Bacteria</taxon>
        <taxon>Bacillati</taxon>
        <taxon>Bacillota</taxon>
        <taxon>Clostridia</taxon>
        <taxon>Eubacteriales</taxon>
        <taxon>Flintibacter</taxon>
    </lineage>
</organism>
<dbReference type="InterPro" id="IPR015424">
    <property type="entry name" value="PyrdxlP-dep_Trfase"/>
</dbReference>
<evidence type="ECO:0000256" key="1">
    <source>
        <dbReference type="RuleBase" id="RU000481"/>
    </source>
</evidence>
<protein>
    <recommendedName>
        <fullName evidence="1">Aminotransferase</fullName>
        <ecNumber evidence="1">2.6.1.-</ecNumber>
    </recommendedName>
</protein>
<name>A0A8J6J0A5_9FIRM</name>
<gene>
    <name evidence="3" type="ORF">H8S11_00560</name>
</gene>
<dbReference type="PANTHER" id="PTHR42691:SF1">
    <property type="entry name" value="ASPARTATE AMINOTRANSFERASE YHDR-RELATED"/>
    <property type="match status" value="1"/>
</dbReference>
<dbReference type="RefSeq" id="WP_147573210.1">
    <property type="nucleotide sequence ID" value="NZ_JACOPO010000001.1"/>
</dbReference>
<dbReference type="CDD" id="cd00609">
    <property type="entry name" value="AAT_like"/>
    <property type="match status" value="1"/>
</dbReference>
<proteinExistence type="inferred from homology"/>
<dbReference type="Gene3D" id="3.90.1150.10">
    <property type="entry name" value="Aspartate Aminotransferase, domain 1"/>
    <property type="match status" value="1"/>
</dbReference>
<dbReference type="EMBL" id="JACOPO010000001">
    <property type="protein sequence ID" value="MBC5721319.1"/>
    <property type="molecule type" value="Genomic_DNA"/>
</dbReference>
<comment type="similarity">
    <text evidence="1">Belongs to the class-I pyridoxal-phosphate-dependent aminotransferase family.</text>
</comment>
<dbReference type="Gene3D" id="3.40.640.10">
    <property type="entry name" value="Type I PLP-dependent aspartate aminotransferase-like (Major domain)"/>
    <property type="match status" value="1"/>
</dbReference>
<dbReference type="NCBIfam" id="NF005305">
    <property type="entry name" value="PRK06836.1"/>
    <property type="match status" value="1"/>
</dbReference>
<dbReference type="GO" id="GO:0008483">
    <property type="term" value="F:transaminase activity"/>
    <property type="evidence" value="ECO:0007669"/>
    <property type="project" value="UniProtKB-KW"/>
</dbReference>
<dbReference type="Pfam" id="PF00155">
    <property type="entry name" value="Aminotran_1_2"/>
    <property type="match status" value="1"/>
</dbReference>
<evidence type="ECO:0000313" key="4">
    <source>
        <dbReference type="Proteomes" id="UP000628736"/>
    </source>
</evidence>
<dbReference type="PANTHER" id="PTHR42691">
    <property type="entry name" value="ASPARTATE AMINOTRANSFERASE YHDR-RELATED"/>
    <property type="match status" value="1"/>
</dbReference>
<comment type="caution">
    <text evidence="3">The sequence shown here is derived from an EMBL/GenBank/DDBJ whole genome shotgun (WGS) entry which is preliminary data.</text>
</comment>
<evidence type="ECO:0000313" key="3">
    <source>
        <dbReference type="EMBL" id="MBC5721319.1"/>
    </source>
</evidence>
<dbReference type="EC" id="2.6.1.-" evidence="1"/>
<keyword evidence="4" id="KW-1185">Reference proteome</keyword>
<dbReference type="InterPro" id="IPR015421">
    <property type="entry name" value="PyrdxlP-dep_Trfase_major"/>
</dbReference>
<feature type="domain" description="Aminotransferase class I/classII large" evidence="2">
    <location>
        <begin position="34"/>
        <end position="382"/>
    </location>
</feature>
<sequence>MVSERMLGLGTARSVIRELFEYGKQRAAVVGPENVFDFSLGNPSVPAPDAVNETAIRILREQPELIHCYTSAQGDAQARQRFADSLNRRFGASYTADQLYITVGAAASLCCVFGGLTCPEDEFIVFAPYFPEYKVFIEGAGAKMVLIPPEIDHFQIDFEAFEKAVGPHTKGVVVNTPNNPSGVVYSKDTLERLAAVLTAKSQEYGHPIYLISDEPYREIVFQGFEVPWVPHIYRDTIVCYSFSKSLSLPGERLGYVLVPGDITDSAEVYAAVAGAGRSLGYVNAPSLFQQVTSLCCDMTSDLKVYEENCRLLTSSLREMGYHVAQPGGAFYLFPRSLEPDDLAFSERAKKFDLLLVPGSGFGAPGHVRIAYCVQTEMIQRALPKFKALADSYL</sequence>
<dbReference type="SUPFAM" id="SSF53383">
    <property type="entry name" value="PLP-dependent transferases"/>
    <property type="match status" value="1"/>
</dbReference>
<dbReference type="InterPro" id="IPR015422">
    <property type="entry name" value="PyrdxlP-dep_Trfase_small"/>
</dbReference>
<accession>A0A8J6J0A5</accession>